<dbReference type="Gene3D" id="3.40.50.1820">
    <property type="entry name" value="alpha/beta hydrolase"/>
    <property type="match status" value="1"/>
</dbReference>
<gene>
    <name evidence="3" type="ORF">CWE10_01095</name>
</gene>
<organism evidence="3 4">
    <name type="scientific">Symbiobacterium thermophilum</name>
    <dbReference type="NCBI Taxonomy" id="2734"/>
    <lineage>
        <taxon>Bacteria</taxon>
        <taxon>Bacillati</taxon>
        <taxon>Bacillota</taxon>
        <taxon>Clostridia</taxon>
        <taxon>Eubacteriales</taxon>
        <taxon>Symbiobacteriaceae</taxon>
        <taxon>Symbiobacterium</taxon>
    </lineage>
</organism>
<protein>
    <submittedName>
        <fullName evidence="3">Alpha/beta hydrolase</fullName>
    </submittedName>
</protein>
<evidence type="ECO:0000313" key="3">
    <source>
        <dbReference type="EMBL" id="MBY6274803.1"/>
    </source>
</evidence>
<dbReference type="InterPro" id="IPR000073">
    <property type="entry name" value="AB_hydrolase_1"/>
</dbReference>
<sequence>MTSRLRIHVREAGSGPVPVVLLHGNCSSSAFFDELMLSLGPRYRAIAPDLRGYGQTEPLPVDATRGCGDWADDLAALVDALGLGRFHLAGWSMGGGIAMRYALDHADRLLSLTLIAPLSPFGFGGTRDAEGTPTAPDFAGSGGGTVNRDFVGRIAEGDRGADHPSSPRNILNSFYFKPPFRGTEEQEERWVDALLSTRIGDDHYPGDAVPSGNWPGMAPGTRGISNAMSPKYHNVAAFAAIDPKPPVLWIRGDSDQIVSDTSLFDLAYLGQIGAVPGWPGPEACPPQPMVAQTRFVLERYRAGGGEYEEVVIADAGHSPFIEQPQAFLSHFLRHLERSSAQS</sequence>
<dbReference type="PANTHER" id="PTHR43798:SF31">
    <property type="entry name" value="AB HYDROLASE SUPERFAMILY PROTEIN YCLE"/>
    <property type="match status" value="1"/>
</dbReference>
<dbReference type="PRINTS" id="PR00412">
    <property type="entry name" value="EPOXHYDRLASE"/>
</dbReference>
<dbReference type="AlphaFoldDB" id="A0A953I5T3"/>
<dbReference type="InterPro" id="IPR050266">
    <property type="entry name" value="AB_hydrolase_sf"/>
</dbReference>
<reference evidence="3" key="1">
    <citation type="submission" date="2017-11" db="EMBL/GenBank/DDBJ databases">
        <title>Three new genomes from thermophilic consortium.</title>
        <authorList>
            <person name="Quaggio R."/>
            <person name="Amgarten D."/>
            <person name="Setubal J.C."/>
        </authorList>
    </citation>
    <scope>NUCLEOTIDE SEQUENCE</scope>
    <source>
        <strain evidence="3">ZCTH01-B2</strain>
    </source>
</reference>
<dbReference type="Pfam" id="PF00561">
    <property type="entry name" value="Abhydrolase_1"/>
    <property type="match status" value="1"/>
</dbReference>
<proteinExistence type="predicted"/>
<dbReference type="InterPro" id="IPR000639">
    <property type="entry name" value="Epox_hydrolase-like"/>
</dbReference>
<feature type="domain" description="AB hydrolase-1" evidence="2">
    <location>
        <begin position="18"/>
        <end position="261"/>
    </location>
</feature>
<dbReference type="EMBL" id="PIUK01000004">
    <property type="protein sequence ID" value="MBY6274803.1"/>
    <property type="molecule type" value="Genomic_DNA"/>
</dbReference>
<dbReference type="GO" id="GO:0016787">
    <property type="term" value="F:hydrolase activity"/>
    <property type="evidence" value="ECO:0007669"/>
    <property type="project" value="UniProtKB-KW"/>
</dbReference>
<dbReference type="SUPFAM" id="SSF53474">
    <property type="entry name" value="alpha/beta-Hydrolases"/>
    <property type="match status" value="1"/>
</dbReference>
<dbReference type="PANTHER" id="PTHR43798">
    <property type="entry name" value="MONOACYLGLYCEROL LIPASE"/>
    <property type="match status" value="1"/>
</dbReference>
<name>A0A953I5T3_SYMTR</name>
<keyword evidence="1 3" id="KW-0378">Hydrolase</keyword>
<evidence type="ECO:0000256" key="1">
    <source>
        <dbReference type="ARBA" id="ARBA00022801"/>
    </source>
</evidence>
<comment type="caution">
    <text evidence="3">The sequence shown here is derived from an EMBL/GenBank/DDBJ whole genome shotgun (WGS) entry which is preliminary data.</text>
</comment>
<dbReference type="GO" id="GO:0016020">
    <property type="term" value="C:membrane"/>
    <property type="evidence" value="ECO:0007669"/>
    <property type="project" value="TreeGrafter"/>
</dbReference>
<dbReference type="PRINTS" id="PR00111">
    <property type="entry name" value="ABHYDROLASE"/>
</dbReference>
<dbReference type="Proteomes" id="UP000732377">
    <property type="component" value="Unassembled WGS sequence"/>
</dbReference>
<evidence type="ECO:0000313" key="4">
    <source>
        <dbReference type="Proteomes" id="UP000732377"/>
    </source>
</evidence>
<dbReference type="InterPro" id="IPR029058">
    <property type="entry name" value="AB_hydrolase_fold"/>
</dbReference>
<evidence type="ECO:0000259" key="2">
    <source>
        <dbReference type="Pfam" id="PF00561"/>
    </source>
</evidence>
<accession>A0A953I5T3</accession>